<dbReference type="Ensembl" id="ENSSSCT00025062326.1">
    <property type="protein sequence ID" value="ENSSSCP00025026479.1"/>
    <property type="gene ID" value="ENSSSCG00025042784.1"/>
</dbReference>
<evidence type="ECO:0000256" key="9">
    <source>
        <dbReference type="RuleBase" id="RU000436"/>
    </source>
</evidence>
<dbReference type="PRINTS" id="PR00266">
    <property type="entry name" value="INTERFERONAB"/>
</dbReference>
<keyword evidence="5" id="KW-0732">Signal</keyword>
<comment type="function">
    <text evidence="8">Produced by macrophages, IFN-alpha have antiviral activities. Interferon stimulates the production of two enzymes: a protein kinase and an oligoadenylate synthetase.</text>
</comment>
<dbReference type="Pfam" id="PF00143">
    <property type="entry name" value="Interferon"/>
    <property type="match status" value="1"/>
</dbReference>
<evidence type="ECO:0000256" key="2">
    <source>
        <dbReference type="ARBA" id="ARBA00011033"/>
    </source>
</evidence>
<comment type="subcellular location">
    <subcellularLocation>
        <location evidence="1">Secreted</location>
    </subcellularLocation>
</comment>
<evidence type="ECO:0000256" key="5">
    <source>
        <dbReference type="ARBA" id="ARBA00022729"/>
    </source>
</evidence>
<dbReference type="GO" id="GO:0005125">
    <property type="term" value="F:cytokine activity"/>
    <property type="evidence" value="ECO:0007669"/>
    <property type="project" value="UniProtKB-KW"/>
</dbReference>
<proteinExistence type="inferred from homology"/>
<dbReference type="Proteomes" id="UP000694727">
    <property type="component" value="Unplaced"/>
</dbReference>
<keyword evidence="4" id="KW-0964">Secreted</keyword>
<evidence type="ECO:0000256" key="7">
    <source>
        <dbReference type="ARBA" id="ARBA00023157"/>
    </source>
</evidence>
<evidence type="ECO:0000256" key="4">
    <source>
        <dbReference type="ARBA" id="ARBA00022525"/>
    </source>
</evidence>
<dbReference type="GO" id="GO:0005126">
    <property type="term" value="F:cytokine receptor binding"/>
    <property type="evidence" value="ECO:0007669"/>
    <property type="project" value="InterPro"/>
</dbReference>
<keyword evidence="3 9" id="KW-0202">Cytokine</keyword>
<dbReference type="PANTHER" id="PTHR11691">
    <property type="entry name" value="TYPE I INTERFERON"/>
    <property type="match status" value="1"/>
</dbReference>
<accession>A0A8D0S4R6</accession>
<dbReference type="SUPFAM" id="SSF47266">
    <property type="entry name" value="4-helical cytokines"/>
    <property type="match status" value="1"/>
</dbReference>
<sequence length="121" mass="13786">NQLKEAQSLALLRERLQKTLQSFLTSNSQAAWLSSVLKRFLTGLDQQEEALQTSLVQEPGEEKTLLLIEDSIQTLKNSFQRIKLPLRRKVQSCCAWYIVILDVKRLISSSENSGAALKRKK</sequence>
<dbReference type="InterPro" id="IPR000471">
    <property type="entry name" value="Interferon_alpha/beta/delta"/>
</dbReference>
<evidence type="ECO:0000313" key="10">
    <source>
        <dbReference type="Ensembl" id="ENSSSCP00025026479.1"/>
    </source>
</evidence>
<dbReference type="InterPro" id="IPR009079">
    <property type="entry name" value="4_helix_cytokine-like_core"/>
</dbReference>
<evidence type="ECO:0000256" key="8">
    <source>
        <dbReference type="ARBA" id="ARBA00037609"/>
    </source>
</evidence>
<name>A0A8D0S4R6_PIG</name>
<dbReference type="GO" id="GO:0051607">
    <property type="term" value="P:defense response to virus"/>
    <property type="evidence" value="ECO:0007669"/>
    <property type="project" value="UniProtKB-KW"/>
</dbReference>
<dbReference type="SMART" id="SM00076">
    <property type="entry name" value="IFabd"/>
    <property type="match status" value="1"/>
</dbReference>
<organism evidence="10 11">
    <name type="scientific">Sus scrofa</name>
    <name type="common">Pig</name>
    <dbReference type="NCBI Taxonomy" id="9823"/>
    <lineage>
        <taxon>Eukaryota</taxon>
        <taxon>Metazoa</taxon>
        <taxon>Chordata</taxon>
        <taxon>Craniata</taxon>
        <taxon>Vertebrata</taxon>
        <taxon>Euteleostomi</taxon>
        <taxon>Mammalia</taxon>
        <taxon>Eutheria</taxon>
        <taxon>Laurasiatheria</taxon>
        <taxon>Artiodactyla</taxon>
        <taxon>Suina</taxon>
        <taxon>Suidae</taxon>
        <taxon>Sus</taxon>
    </lineage>
</organism>
<evidence type="ECO:0000256" key="6">
    <source>
        <dbReference type="ARBA" id="ARBA00023118"/>
    </source>
</evidence>
<reference evidence="10" key="1">
    <citation type="submission" date="2025-08" db="UniProtKB">
        <authorList>
            <consortium name="Ensembl"/>
        </authorList>
    </citation>
    <scope>IDENTIFICATION</scope>
</reference>
<keyword evidence="7" id="KW-1015">Disulfide bond</keyword>
<evidence type="ECO:0000256" key="1">
    <source>
        <dbReference type="ARBA" id="ARBA00004613"/>
    </source>
</evidence>
<evidence type="ECO:0000256" key="3">
    <source>
        <dbReference type="ARBA" id="ARBA00022514"/>
    </source>
</evidence>
<dbReference type="PANTHER" id="PTHR11691:SF60">
    <property type="entry name" value="INTERFERON ALPHA-5"/>
    <property type="match status" value="1"/>
</dbReference>
<protein>
    <submittedName>
        <fullName evidence="10">Uncharacterized protein</fullName>
    </submittedName>
</protein>
<dbReference type="AlphaFoldDB" id="A0A8D0S4R6"/>
<evidence type="ECO:0000313" key="11">
    <source>
        <dbReference type="Proteomes" id="UP000694727"/>
    </source>
</evidence>
<keyword evidence="6 9" id="KW-0051">Antiviral defense</keyword>
<comment type="similarity">
    <text evidence="2 9">Belongs to the alpha/beta interferon family.</text>
</comment>
<dbReference type="GO" id="GO:0005615">
    <property type="term" value="C:extracellular space"/>
    <property type="evidence" value="ECO:0007669"/>
    <property type="project" value="UniProtKB-KW"/>
</dbReference>
<dbReference type="Gene3D" id="1.20.1250.10">
    <property type="match status" value="1"/>
</dbReference>